<organism evidence="1 2">
    <name type="scientific">Pajaroellobacter abortibovis</name>
    <dbReference type="NCBI Taxonomy" id="1882918"/>
    <lineage>
        <taxon>Bacteria</taxon>
        <taxon>Pseudomonadati</taxon>
        <taxon>Myxococcota</taxon>
        <taxon>Polyangia</taxon>
        <taxon>Polyangiales</taxon>
        <taxon>Polyangiaceae</taxon>
    </lineage>
</organism>
<sequence>MRIQGHLMQEFEEASPLSSSPYVIDLAMVMEAEAAAARSEWSQIILLLGAWPVPLIHYWRTPEGKALAPQSRLWIARGLELLGLAHAVLGEWIEAGDILRLATKYVHQGPAAASIFATLGRIQFNSGREGEAIGYFRRALALGFEAQQILPLLAQSFFLRKCYVAAIACLEQAVQVGVPRDSLNSLFARVEKRLGAPLREWRKGVQRSVPPPPPLPMNKK</sequence>
<evidence type="ECO:0000313" key="1">
    <source>
        <dbReference type="EMBL" id="APS00143.1"/>
    </source>
</evidence>
<dbReference type="EMBL" id="CP016908">
    <property type="protein sequence ID" value="APS00143.1"/>
    <property type="molecule type" value="Genomic_DNA"/>
</dbReference>
<protein>
    <submittedName>
        <fullName evidence="1">Uncharacterized protein</fullName>
    </submittedName>
</protein>
<dbReference type="KEGG" id="pabo:BCY86_05210"/>
<keyword evidence="2" id="KW-1185">Reference proteome</keyword>
<evidence type="ECO:0000313" key="2">
    <source>
        <dbReference type="Proteomes" id="UP000185544"/>
    </source>
</evidence>
<dbReference type="Gene3D" id="1.25.40.10">
    <property type="entry name" value="Tetratricopeptide repeat domain"/>
    <property type="match status" value="1"/>
</dbReference>
<name>A0A1L6MX62_9BACT</name>
<dbReference type="Proteomes" id="UP000185544">
    <property type="component" value="Chromosome"/>
</dbReference>
<dbReference type="InterPro" id="IPR011990">
    <property type="entry name" value="TPR-like_helical_dom_sf"/>
</dbReference>
<accession>A0A1L6MX62</accession>
<dbReference type="AlphaFoldDB" id="A0A1L6MX62"/>
<reference evidence="1 2" key="1">
    <citation type="submission" date="2016-08" db="EMBL/GenBank/DDBJ databases">
        <title>Identification and validation of antigenic proteins from Pajaroellobacter abortibovis using de-novo genome sequence assembly and reverse vaccinology.</title>
        <authorList>
            <person name="Welly B.T."/>
            <person name="Miller M.R."/>
            <person name="Stott J.L."/>
            <person name="Blanchard M.T."/>
            <person name="Islas-Trejo A.D."/>
            <person name="O'Rourke S.M."/>
            <person name="Young A.E."/>
            <person name="Medrano J.F."/>
            <person name="Van Eenennaam A.L."/>
        </authorList>
    </citation>
    <scope>NUCLEOTIDE SEQUENCE [LARGE SCALE GENOMIC DNA]</scope>
    <source>
        <strain evidence="1 2">BTF92-0548A/99-0131</strain>
    </source>
</reference>
<gene>
    <name evidence="1" type="ORF">BCY86_05210</name>
</gene>
<proteinExistence type="predicted"/>
<dbReference type="STRING" id="1882918.BCY86_05210"/>
<dbReference type="SUPFAM" id="SSF48452">
    <property type="entry name" value="TPR-like"/>
    <property type="match status" value="1"/>
</dbReference>